<organism evidence="1 2">
    <name type="scientific">Vanilla planifolia</name>
    <name type="common">Vanilla</name>
    <dbReference type="NCBI Taxonomy" id="51239"/>
    <lineage>
        <taxon>Eukaryota</taxon>
        <taxon>Viridiplantae</taxon>
        <taxon>Streptophyta</taxon>
        <taxon>Embryophyta</taxon>
        <taxon>Tracheophyta</taxon>
        <taxon>Spermatophyta</taxon>
        <taxon>Magnoliopsida</taxon>
        <taxon>Liliopsida</taxon>
        <taxon>Asparagales</taxon>
        <taxon>Orchidaceae</taxon>
        <taxon>Vanilloideae</taxon>
        <taxon>Vanilleae</taxon>
        <taxon>Vanilla</taxon>
    </lineage>
</organism>
<dbReference type="Proteomes" id="UP000639772">
    <property type="component" value="Chromosome 1"/>
</dbReference>
<evidence type="ECO:0000313" key="2">
    <source>
        <dbReference type="Proteomes" id="UP000639772"/>
    </source>
</evidence>
<gene>
    <name evidence="1" type="ORF">HPP92_003898</name>
</gene>
<dbReference type="AlphaFoldDB" id="A0A835S4I8"/>
<proteinExistence type="predicted"/>
<dbReference type="EMBL" id="JADCNM010000001">
    <property type="protein sequence ID" value="KAG0503826.1"/>
    <property type="molecule type" value="Genomic_DNA"/>
</dbReference>
<protein>
    <submittedName>
        <fullName evidence="1">Uncharacterized protein</fullName>
    </submittedName>
</protein>
<accession>A0A835S4I8</accession>
<reference evidence="1 2" key="1">
    <citation type="journal article" date="2020" name="Nat. Food">
        <title>A phased Vanilla planifolia genome enables genetic improvement of flavour and production.</title>
        <authorList>
            <person name="Hasing T."/>
            <person name="Tang H."/>
            <person name="Brym M."/>
            <person name="Khazi F."/>
            <person name="Huang T."/>
            <person name="Chambers A.H."/>
        </authorList>
    </citation>
    <scope>NUCLEOTIDE SEQUENCE [LARGE SCALE GENOMIC DNA]</scope>
    <source>
        <tissue evidence="1">Leaf</tissue>
    </source>
</reference>
<evidence type="ECO:0000313" key="1">
    <source>
        <dbReference type="EMBL" id="KAG0503826.1"/>
    </source>
</evidence>
<comment type="caution">
    <text evidence="1">The sequence shown here is derived from an EMBL/GenBank/DDBJ whole genome shotgun (WGS) entry which is preliminary data.</text>
</comment>
<sequence length="120" mass="13082">MASPTLGCLYVYTPWIAPTMSASLLYDNKAGKMDASAPPKLCPVMMRTSPKYFEGFGDGCEEFLGEKNESGDDVRAEAVFARVGLHETVAGKTTSEKEEAQYVKPSNLLRPDDEIIPVTT</sequence>
<name>A0A835S4I8_VANPL</name>